<proteinExistence type="predicted"/>
<sequence length="242" mass="25578">MSTALATVVVRVECECTEKIPTPCTTGGEQTQASGDYVDEYADMPCLLPPDELSEYPKIPSNLPLPPPPGLCVLICPSPAGSCQPTIYGVGLPWVCQSPSASELEDPLTLPPESQTLPRPNDPKSPPWLLAPSPPAPLGSLVPPALPWLVVNAPLPQDLAHLAVPHCSIPPAPSTLILSCSGSTMDLRISIFASVARALGSTLALWILGVTLARDLCLGFHHHLLRRPLESAALPSPWLLPL</sequence>
<organism evidence="2 3">
    <name type="scientific">Cirrhinus mrigala</name>
    <name type="common">Mrigala</name>
    <dbReference type="NCBI Taxonomy" id="683832"/>
    <lineage>
        <taxon>Eukaryota</taxon>
        <taxon>Metazoa</taxon>
        <taxon>Chordata</taxon>
        <taxon>Craniata</taxon>
        <taxon>Vertebrata</taxon>
        <taxon>Euteleostomi</taxon>
        <taxon>Actinopterygii</taxon>
        <taxon>Neopterygii</taxon>
        <taxon>Teleostei</taxon>
        <taxon>Ostariophysi</taxon>
        <taxon>Cypriniformes</taxon>
        <taxon>Cyprinidae</taxon>
        <taxon>Labeoninae</taxon>
        <taxon>Labeonini</taxon>
        <taxon>Cirrhinus</taxon>
    </lineage>
</organism>
<name>A0ABD0RDP0_CIRMR</name>
<gene>
    <name evidence="2" type="ORF">M9458_005177</name>
</gene>
<dbReference type="EMBL" id="JAMKFB020000003">
    <property type="protein sequence ID" value="KAL0196637.1"/>
    <property type="molecule type" value="Genomic_DNA"/>
</dbReference>
<accession>A0ABD0RDP0</accession>
<feature type="non-terminal residue" evidence="2">
    <location>
        <position position="242"/>
    </location>
</feature>
<keyword evidence="3" id="KW-1185">Reference proteome</keyword>
<evidence type="ECO:0000256" key="1">
    <source>
        <dbReference type="SAM" id="MobiDB-lite"/>
    </source>
</evidence>
<dbReference type="Proteomes" id="UP001529510">
    <property type="component" value="Unassembled WGS sequence"/>
</dbReference>
<evidence type="ECO:0000313" key="3">
    <source>
        <dbReference type="Proteomes" id="UP001529510"/>
    </source>
</evidence>
<dbReference type="AlphaFoldDB" id="A0ABD0RDP0"/>
<protein>
    <submittedName>
        <fullName evidence="2">Uncharacterized protein</fullName>
    </submittedName>
</protein>
<evidence type="ECO:0000313" key="2">
    <source>
        <dbReference type="EMBL" id="KAL0196637.1"/>
    </source>
</evidence>
<feature type="region of interest" description="Disordered" evidence="1">
    <location>
        <begin position="103"/>
        <end position="130"/>
    </location>
</feature>
<comment type="caution">
    <text evidence="2">The sequence shown here is derived from an EMBL/GenBank/DDBJ whole genome shotgun (WGS) entry which is preliminary data.</text>
</comment>
<reference evidence="2 3" key="1">
    <citation type="submission" date="2024-05" db="EMBL/GenBank/DDBJ databases">
        <title>Genome sequencing and assembly of Indian major carp, Cirrhinus mrigala (Hamilton, 1822).</title>
        <authorList>
            <person name="Mohindra V."/>
            <person name="Chowdhury L.M."/>
            <person name="Lal K."/>
            <person name="Jena J.K."/>
        </authorList>
    </citation>
    <scope>NUCLEOTIDE SEQUENCE [LARGE SCALE GENOMIC DNA]</scope>
    <source>
        <strain evidence="2">CM1030</strain>
        <tissue evidence="2">Blood</tissue>
    </source>
</reference>